<dbReference type="InterPro" id="IPR021858">
    <property type="entry name" value="Fun_TF"/>
</dbReference>
<gene>
    <name evidence="1" type="ORF">RDB_LOCUS131683</name>
    <name evidence="2" type="ORF">RDB_LOCUS170384</name>
</gene>
<dbReference type="AlphaFoldDB" id="A0A8H3DJJ9"/>
<evidence type="ECO:0000313" key="2">
    <source>
        <dbReference type="EMBL" id="CAE6528976.1"/>
    </source>
</evidence>
<name>A0A8H3DJJ9_9AGAM</name>
<evidence type="ECO:0008006" key="4">
    <source>
        <dbReference type="Google" id="ProtNLM"/>
    </source>
</evidence>
<evidence type="ECO:0000313" key="1">
    <source>
        <dbReference type="EMBL" id="CAE6485965.1"/>
    </source>
</evidence>
<comment type="caution">
    <text evidence="2">The sequence shown here is derived from an EMBL/GenBank/DDBJ whole genome shotgun (WGS) entry which is preliminary data.</text>
</comment>
<proteinExistence type="predicted"/>
<protein>
    <recommendedName>
        <fullName evidence="4">Transcription factor domain-containing protein</fullName>
    </recommendedName>
</protein>
<accession>A0A8H3DJJ9</accession>
<sequence>MRISNGHHAYQSLCNSAPTFLEIVYSDPTLWADSNGPPMACISKIVASTRFELGYFALMDIICSMAYGLPQVVNYETATLFPEAEVHPIEWVHGCPLEFQVCMAEMNKRCTMDHIAPGWHVIEYRLLSYKSPITKMDNTQSWQTVAQLAVLESWCQVLLIYLYMAVCGASSDDCRVQSTVRQTFQLFEAVETRGPSKVNFMFQYLIAGACARREKQRAFVRERLLTAFDHECCHQRSAVQME</sequence>
<evidence type="ECO:0000313" key="3">
    <source>
        <dbReference type="Proteomes" id="UP000663861"/>
    </source>
</evidence>
<dbReference type="Pfam" id="PF11951">
    <property type="entry name" value="Fungal_trans_2"/>
    <property type="match status" value="1"/>
</dbReference>
<reference evidence="2" key="1">
    <citation type="submission" date="2021-01" db="EMBL/GenBank/DDBJ databases">
        <authorList>
            <person name="Kaushik A."/>
        </authorList>
    </citation>
    <scope>NUCLEOTIDE SEQUENCE</scope>
    <source>
        <strain evidence="1">AG4-R118</strain>
        <strain evidence="2">AG4-RS23</strain>
    </source>
</reference>
<dbReference type="Proteomes" id="UP000663861">
    <property type="component" value="Unassembled WGS sequence"/>
</dbReference>
<dbReference type="EMBL" id="CAJMWX010001384">
    <property type="protein sequence ID" value="CAE6485965.1"/>
    <property type="molecule type" value="Genomic_DNA"/>
</dbReference>
<dbReference type="Proteomes" id="UP000663888">
    <property type="component" value="Unassembled WGS sequence"/>
</dbReference>
<dbReference type="EMBL" id="CAJMWY010004360">
    <property type="protein sequence ID" value="CAE6528976.1"/>
    <property type="molecule type" value="Genomic_DNA"/>
</dbReference>
<organism evidence="2 3">
    <name type="scientific">Rhizoctonia solani</name>
    <dbReference type="NCBI Taxonomy" id="456999"/>
    <lineage>
        <taxon>Eukaryota</taxon>
        <taxon>Fungi</taxon>
        <taxon>Dikarya</taxon>
        <taxon>Basidiomycota</taxon>
        <taxon>Agaricomycotina</taxon>
        <taxon>Agaricomycetes</taxon>
        <taxon>Cantharellales</taxon>
        <taxon>Ceratobasidiaceae</taxon>
        <taxon>Rhizoctonia</taxon>
    </lineage>
</organism>